<evidence type="ECO:0000256" key="1">
    <source>
        <dbReference type="SAM" id="Phobius"/>
    </source>
</evidence>
<dbReference type="RefSeq" id="WP_379484645.1">
    <property type="nucleotide sequence ID" value="NZ_JBHMCF010000040.1"/>
</dbReference>
<accession>A0ABV5NXZ3</accession>
<keyword evidence="1" id="KW-0812">Transmembrane</keyword>
<sequence length="188" mass="20304">MPARSLVLLIAALLLGGLAAFVYVQDSSLVLLREHLNHPFAFSVLACTLVVLAALGLRWKWLRALVIILAGLAGSGALLIGLFLAALGSQEDIGFVDGPDPYRVRLQQSMAGLGPDSITWLSLRRDDGLLSREWHVACFNGDDPADAYESVRWTGTSSFEIRVNDERTFPVSLDPASGRPKTTVAVNC</sequence>
<feature type="transmembrane region" description="Helical" evidence="1">
    <location>
        <begin position="36"/>
        <end position="57"/>
    </location>
</feature>
<dbReference type="Proteomes" id="UP001589568">
    <property type="component" value="Unassembled WGS sequence"/>
</dbReference>
<keyword evidence="3" id="KW-1185">Reference proteome</keyword>
<dbReference type="EMBL" id="JBHMCF010000040">
    <property type="protein sequence ID" value="MFB9475148.1"/>
    <property type="molecule type" value="Genomic_DNA"/>
</dbReference>
<feature type="transmembrane region" description="Helical" evidence="1">
    <location>
        <begin position="64"/>
        <end position="87"/>
    </location>
</feature>
<name>A0ABV5NXZ3_9ACTN</name>
<comment type="caution">
    <text evidence="2">The sequence shown here is derived from an EMBL/GenBank/DDBJ whole genome shotgun (WGS) entry which is preliminary data.</text>
</comment>
<keyword evidence="1" id="KW-0472">Membrane</keyword>
<reference evidence="2 3" key="1">
    <citation type="submission" date="2024-09" db="EMBL/GenBank/DDBJ databases">
        <authorList>
            <person name="Sun Q."/>
            <person name="Mori K."/>
        </authorList>
    </citation>
    <scope>NUCLEOTIDE SEQUENCE [LARGE SCALE GENOMIC DNA]</scope>
    <source>
        <strain evidence="2 3">JCM 3324</strain>
    </source>
</reference>
<protein>
    <recommendedName>
        <fullName evidence="4">DUF1109 domain-containing protein</fullName>
    </recommendedName>
</protein>
<proteinExistence type="predicted"/>
<evidence type="ECO:0000313" key="2">
    <source>
        <dbReference type="EMBL" id="MFB9475148.1"/>
    </source>
</evidence>
<gene>
    <name evidence="2" type="ORF">ACFFR3_37145</name>
</gene>
<keyword evidence="1" id="KW-1133">Transmembrane helix</keyword>
<evidence type="ECO:0008006" key="4">
    <source>
        <dbReference type="Google" id="ProtNLM"/>
    </source>
</evidence>
<organism evidence="2 3">
    <name type="scientific">Nonomuraea salmonea</name>
    <dbReference type="NCBI Taxonomy" id="46181"/>
    <lineage>
        <taxon>Bacteria</taxon>
        <taxon>Bacillati</taxon>
        <taxon>Actinomycetota</taxon>
        <taxon>Actinomycetes</taxon>
        <taxon>Streptosporangiales</taxon>
        <taxon>Streptosporangiaceae</taxon>
        <taxon>Nonomuraea</taxon>
    </lineage>
</organism>
<evidence type="ECO:0000313" key="3">
    <source>
        <dbReference type="Proteomes" id="UP001589568"/>
    </source>
</evidence>